<keyword evidence="3" id="KW-1185">Reference proteome</keyword>
<proteinExistence type="predicted"/>
<dbReference type="RefSeq" id="WP_121280911.1">
    <property type="nucleotide sequence ID" value="NZ_RBZV01000011.1"/>
</dbReference>
<dbReference type="OrthoDB" id="9798158at2"/>
<protein>
    <submittedName>
        <fullName evidence="2">BrnT family toxin</fullName>
    </submittedName>
</protein>
<dbReference type="EMBL" id="RBZV01000011">
    <property type="protein sequence ID" value="RKP44958.1"/>
    <property type="molecule type" value="Genomic_DNA"/>
</dbReference>
<dbReference type="Pfam" id="PF04365">
    <property type="entry name" value="BrnT_toxin"/>
    <property type="match status" value="1"/>
</dbReference>
<evidence type="ECO:0000313" key="2">
    <source>
        <dbReference type="EMBL" id="RKP44958.1"/>
    </source>
</evidence>
<sequence>MKIEFDPAKDASNSRKHGVSLARASELDWGTAQVEEDNRFDYAEDRFIGYALLGDRLYCVAFTYRNDVIRVISLRKANRREVQRYEQQT</sequence>
<evidence type="ECO:0000256" key="1">
    <source>
        <dbReference type="SAM" id="MobiDB-lite"/>
    </source>
</evidence>
<comment type="caution">
    <text evidence="2">The sequence shown here is derived from an EMBL/GenBank/DDBJ whole genome shotgun (WGS) entry which is preliminary data.</text>
</comment>
<feature type="compositionally biased region" description="Basic and acidic residues" evidence="1">
    <location>
        <begin position="1"/>
        <end position="13"/>
    </location>
</feature>
<reference evidence="2 3" key="1">
    <citation type="submission" date="2018-10" db="EMBL/GenBank/DDBJ databases">
        <title>Paraburkholderia sp. 7MK8-2, isolated from soil.</title>
        <authorList>
            <person name="Gao Z.-H."/>
            <person name="Qiu L.-H."/>
        </authorList>
    </citation>
    <scope>NUCLEOTIDE SEQUENCE [LARGE SCALE GENOMIC DNA]</scope>
    <source>
        <strain evidence="2 3">7MK8-2</strain>
    </source>
</reference>
<dbReference type="AlphaFoldDB" id="A0A494X2M4"/>
<gene>
    <name evidence="2" type="ORF">D7S89_21730</name>
</gene>
<name>A0A494X2M4_9BURK</name>
<evidence type="ECO:0000313" key="3">
    <source>
        <dbReference type="Proteomes" id="UP000280434"/>
    </source>
</evidence>
<dbReference type="Proteomes" id="UP000280434">
    <property type="component" value="Unassembled WGS sequence"/>
</dbReference>
<organism evidence="2 3">
    <name type="scientific">Trinickia fusca</name>
    <dbReference type="NCBI Taxonomy" id="2419777"/>
    <lineage>
        <taxon>Bacteria</taxon>
        <taxon>Pseudomonadati</taxon>
        <taxon>Pseudomonadota</taxon>
        <taxon>Betaproteobacteria</taxon>
        <taxon>Burkholderiales</taxon>
        <taxon>Burkholderiaceae</taxon>
        <taxon>Trinickia</taxon>
    </lineage>
</organism>
<dbReference type="InterPro" id="IPR038573">
    <property type="entry name" value="BrnT_sf"/>
</dbReference>
<dbReference type="Gene3D" id="3.10.450.530">
    <property type="entry name" value="Ribonuclease toxin, BrnT, of type II toxin-antitoxin system"/>
    <property type="match status" value="1"/>
</dbReference>
<dbReference type="InterPro" id="IPR007460">
    <property type="entry name" value="BrnT_toxin"/>
</dbReference>
<feature type="region of interest" description="Disordered" evidence="1">
    <location>
        <begin position="1"/>
        <end position="20"/>
    </location>
</feature>
<accession>A0A494X2M4</accession>